<keyword evidence="3" id="KW-1185">Reference proteome</keyword>
<dbReference type="AlphaFoldDB" id="A0AAV8UGQ7"/>
<dbReference type="Proteomes" id="UP001157974">
    <property type="component" value="Unassembled WGS sequence"/>
</dbReference>
<feature type="region of interest" description="Disordered" evidence="1">
    <location>
        <begin position="153"/>
        <end position="184"/>
    </location>
</feature>
<proteinExistence type="predicted"/>
<gene>
    <name evidence="2" type="ORF">NDN08_000004</name>
</gene>
<protein>
    <submittedName>
        <fullName evidence="2">Uncharacterized protein</fullName>
    </submittedName>
</protein>
<organism evidence="2 3">
    <name type="scientific">Rhodosorus marinus</name>
    <dbReference type="NCBI Taxonomy" id="101924"/>
    <lineage>
        <taxon>Eukaryota</taxon>
        <taxon>Rhodophyta</taxon>
        <taxon>Stylonematophyceae</taxon>
        <taxon>Stylonematales</taxon>
        <taxon>Stylonemataceae</taxon>
        <taxon>Rhodosorus</taxon>
    </lineage>
</organism>
<sequence>MRAVHSPPILSGREKEYLAFTHWKLKVEIYLEFIELGGTWEEPGSMAAKGLSDKESRKARAIMISALTDGALELATEGGDAAWEMSITLQDRNLQKRTVNLEQLWNQVYRKRVGPTESARGLVEWYDEQFAAFKEAQGVPLEDGEKTRILRDQRQGGAQRPPLHESEQHSGLEVEGSGYGHHQL</sequence>
<evidence type="ECO:0000256" key="1">
    <source>
        <dbReference type="SAM" id="MobiDB-lite"/>
    </source>
</evidence>
<feature type="compositionally biased region" description="Basic and acidic residues" evidence="1">
    <location>
        <begin position="162"/>
        <end position="172"/>
    </location>
</feature>
<comment type="caution">
    <text evidence="2">The sequence shown here is derived from an EMBL/GenBank/DDBJ whole genome shotgun (WGS) entry which is preliminary data.</text>
</comment>
<reference evidence="2 3" key="1">
    <citation type="journal article" date="2023" name="Nat. Commun.">
        <title>Origin of minicircular mitochondrial genomes in red algae.</title>
        <authorList>
            <person name="Lee Y."/>
            <person name="Cho C.H."/>
            <person name="Lee Y.M."/>
            <person name="Park S.I."/>
            <person name="Yang J.H."/>
            <person name="West J.A."/>
            <person name="Bhattacharya D."/>
            <person name="Yoon H.S."/>
        </authorList>
    </citation>
    <scope>NUCLEOTIDE SEQUENCE [LARGE SCALE GENOMIC DNA]</scope>
    <source>
        <strain evidence="2 3">CCMP1338</strain>
        <tissue evidence="2">Whole cell</tissue>
    </source>
</reference>
<evidence type="ECO:0000313" key="3">
    <source>
        <dbReference type="Proteomes" id="UP001157974"/>
    </source>
</evidence>
<dbReference type="EMBL" id="JAMWBK010000013">
    <property type="protein sequence ID" value="KAJ8900703.1"/>
    <property type="molecule type" value="Genomic_DNA"/>
</dbReference>
<evidence type="ECO:0000313" key="2">
    <source>
        <dbReference type="EMBL" id="KAJ8900703.1"/>
    </source>
</evidence>
<accession>A0AAV8UGQ7</accession>
<name>A0AAV8UGQ7_9RHOD</name>